<proteinExistence type="predicted"/>
<dbReference type="GO" id="GO:0016020">
    <property type="term" value="C:membrane"/>
    <property type="evidence" value="ECO:0007669"/>
    <property type="project" value="UniProtKB-SubCell"/>
</dbReference>
<evidence type="ECO:0000256" key="4">
    <source>
        <dbReference type="ARBA" id="ARBA00023136"/>
    </source>
</evidence>
<keyword evidence="4" id="KW-0472">Membrane</keyword>
<dbReference type="SUPFAM" id="SSF74653">
    <property type="entry name" value="TolA/TonB C-terminal domain"/>
    <property type="match status" value="1"/>
</dbReference>
<dbReference type="EMBL" id="CP119075">
    <property type="protein sequence ID" value="WED63943.1"/>
    <property type="molecule type" value="Genomic_DNA"/>
</dbReference>
<dbReference type="InterPro" id="IPR006260">
    <property type="entry name" value="TonB/TolA_C"/>
</dbReference>
<feature type="signal peptide" evidence="5">
    <location>
        <begin position="1"/>
        <end position="22"/>
    </location>
</feature>
<keyword evidence="2" id="KW-0812">Transmembrane</keyword>
<dbReference type="Proteomes" id="UP001218638">
    <property type="component" value="Chromosome"/>
</dbReference>
<evidence type="ECO:0000256" key="2">
    <source>
        <dbReference type="ARBA" id="ARBA00022692"/>
    </source>
</evidence>
<dbReference type="Gene3D" id="3.30.1150.10">
    <property type="match status" value="1"/>
</dbReference>
<name>A0AAE9ZZ41_9BACT</name>
<sequence length="131" mass="13610">MNAVKKLAIVLSLGVLAGSAFAATSEKAYVSAYKDAPGSKPVPVKVVAPKITTTPGAEVVLEFTVNKAGVPKAITVASSNDEALAAAAVAAVAEWRFTPAMKDGETVETKVKLPVRAELPTFNNGRYAFVY</sequence>
<keyword evidence="8" id="KW-1185">Reference proteome</keyword>
<evidence type="ECO:0000259" key="6">
    <source>
        <dbReference type="Pfam" id="PF03544"/>
    </source>
</evidence>
<protein>
    <submittedName>
        <fullName evidence="7">TonB family protein</fullName>
    </submittedName>
</protein>
<dbReference type="GO" id="GO:0055085">
    <property type="term" value="P:transmembrane transport"/>
    <property type="evidence" value="ECO:0007669"/>
    <property type="project" value="InterPro"/>
</dbReference>
<dbReference type="KEGG" id="slom:PXH66_16520"/>
<accession>A0AAE9ZZ41</accession>
<comment type="subcellular location">
    <subcellularLocation>
        <location evidence="1">Membrane</location>
        <topology evidence="1">Single-pass membrane protein</topology>
    </subcellularLocation>
</comment>
<dbReference type="InterPro" id="IPR037682">
    <property type="entry name" value="TonB_C"/>
</dbReference>
<organism evidence="7 8">
    <name type="scientific">Synoicihabitans lomoniglobus</name>
    <dbReference type="NCBI Taxonomy" id="2909285"/>
    <lineage>
        <taxon>Bacteria</taxon>
        <taxon>Pseudomonadati</taxon>
        <taxon>Verrucomicrobiota</taxon>
        <taxon>Opitutia</taxon>
        <taxon>Opitutales</taxon>
        <taxon>Opitutaceae</taxon>
        <taxon>Synoicihabitans</taxon>
    </lineage>
</organism>
<evidence type="ECO:0000256" key="5">
    <source>
        <dbReference type="SAM" id="SignalP"/>
    </source>
</evidence>
<dbReference type="Pfam" id="PF03544">
    <property type="entry name" value="TonB_C"/>
    <property type="match status" value="1"/>
</dbReference>
<keyword evidence="5" id="KW-0732">Signal</keyword>
<dbReference type="NCBIfam" id="TIGR01352">
    <property type="entry name" value="tonB_Cterm"/>
    <property type="match status" value="1"/>
</dbReference>
<keyword evidence="3" id="KW-1133">Transmembrane helix</keyword>
<gene>
    <name evidence="7" type="ORF">PXH66_16520</name>
</gene>
<reference evidence="7" key="1">
    <citation type="submission" date="2023-03" db="EMBL/GenBank/DDBJ databases">
        <title>Lomoglobus Profundus gen. nov., sp. nov., a novel member of the phylum Verrucomicrobia, isolated from deep-marine sediment of South China Sea.</title>
        <authorList>
            <person name="Ahmad T."/>
            <person name="Ishaq S.E."/>
            <person name="Wang F."/>
        </authorList>
    </citation>
    <scope>NUCLEOTIDE SEQUENCE</scope>
    <source>
        <strain evidence="7">LMO-M01</strain>
    </source>
</reference>
<dbReference type="AlphaFoldDB" id="A0AAE9ZZ41"/>
<dbReference type="RefSeq" id="WP_330930647.1">
    <property type="nucleotide sequence ID" value="NZ_CP119075.1"/>
</dbReference>
<evidence type="ECO:0000313" key="8">
    <source>
        <dbReference type="Proteomes" id="UP001218638"/>
    </source>
</evidence>
<evidence type="ECO:0000256" key="3">
    <source>
        <dbReference type="ARBA" id="ARBA00022989"/>
    </source>
</evidence>
<evidence type="ECO:0000313" key="7">
    <source>
        <dbReference type="EMBL" id="WED63943.1"/>
    </source>
</evidence>
<evidence type="ECO:0000256" key="1">
    <source>
        <dbReference type="ARBA" id="ARBA00004167"/>
    </source>
</evidence>
<feature type="chain" id="PRO_5042010337" evidence="5">
    <location>
        <begin position="23"/>
        <end position="131"/>
    </location>
</feature>
<feature type="domain" description="TonB C-terminal" evidence="6">
    <location>
        <begin position="58"/>
        <end position="116"/>
    </location>
</feature>